<keyword evidence="2" id="KW-0808">Transferase</keyword>
<sequence length="605" mass="71277">MKTERFNHLRKSVLLAIFEKQKIVDVWRKIVKNQLRYMDLKDLYDHYDFNYNIEDRALAIRNEILAGTYKVSQPLIYRIEKKFGVCRHVVIPQPIDALVLQVLVETIAEKILANQPSENAFYSRDKHSVSQPHQVEEYGLSWRKQWKKLQKEIYKFHSEKELIVVTDLSNYYDSIDINELRKVFSSYGKIDEVLIDLLFRILEEISWKPDYLPYSKRGLPTTNIEGIRLLAHSFLFEVDDVLKEKTGNSFTRWMDDIVFGVNSKKEAIETLSAVSDMLKSRGLALNLAKTNIYDEKQGYFHFQIEDNRFLDELENVKVEDEDIKNISENVHASFLKHFEDTSAKYWDKVAKRYITLASRLKINNLLEIVSEKYVDYPGLRGSLLMYLDNIGYTNDTSQVLLKILNTIDIFDDVSLYQICNLVTHWEIPVDRQSSEFLKEFEEKIISFLFSKEMSPSNFYSVLWFKAKYNHHEDLLNFIQKYSNFWQTDSFLRRQVTSVLSRLLIINNIAVSKILSAQISSGINNTVTLANQIFQFSDLEILDKKLSFYLFPEKKQHPYPLAKFLVLCSALNSEQVRNKPEVRTKVTESISDPYYLRWIDVQYNIR</sequence>
<dbReference type="CDD" id="cd01646">
    <property type="entry name" value="RT_Bac_retron_I"/>
    <property type="match status" value="1"/>
</dbReference>
<gene>
    <name evidence="2" type="ORF">NFI80_17380</name>
</gene>
<dbReference type="GO" id="GO:0003964">
    <property type="term" value="F:RNA-directed DNA polymerase activity"/>
    <property type="evidence" value="ECO:0007669"/>
    <property type="project" value="UniProtKB-KW"/>
</dbReference>
<dbReference type="SUPFAM" id="SSF56672">
    <property type="entry name" value="DNA/RNA polymerases"/>
    <property type="match status" value="1"/>
</dbReference>
<dbReference type="Proteomes" id="UP001055420">
    <property type="component" value="Chromosome"/>
</dbReference>
<keyword evidence="2" id="KW-0695">RNA-directed DNA polymerase</keyword>
<accession>A0ABY4XGX7</accession>
<dbReference type="InterPro" id="IPR000477">
    <property type="entry name" value="RT_dom"/>
</dbReference>
<dbReference type="RefSeq" id="WP_235165439.1">
    <property type="nucleotide sequence ID" value="NZ_CP098805.1"/>
</dbReference>
<protein>
    <submittedName>
        <fullName evidence="2">RNA-directed DNA polymerase</fullName>
    </submittedName>
</protein>
<organism evidence="2 3">
    <name type="scientific">Dyadobacter chenhuakuii</name>
    <dbReference type="NCBI Taxonomy" id="2909339"/>
    <lineage>
        <taxon>Bacteria</taxon>
        <taxon>Pseudomonadati</taxon>
        <taxon>Bacteroidota</taxon>
        <taxon>Cytophagia</taxon>
        <taxon>Cytophagales</taxon>
        <taxon>Spirosomataceae</taxon>
        <taxon>Dyadobacter</taxon>
    </lineage>
</organism>
<dbReference type="Pfam" id="PF00078">
    <property type="entry name" value="RVT_1"/>
    <property type="match status" value="1"/>
</dbReference>
<feature type="domain" description="Reverse transcriptase" evidence="1">
    <location>
        <begin position="60"/>
        <end position="304"/>
    </location>
</feature>
<keyword evidence="2" id="KW-0548">Nucleotidyltransferase</keyword>
<evidence type="ECO:0000313" key="3">
    <source>
        <dbReference type="Proteomes" id="UP001055420"/>
    </source>
</evidence>
<dbReference type="PROSITE" id="PS50878">
    <property type="entry name" value="RT_POL"/>
    <property type="match status" value="1"/>
</dbReference>
<evidence type="ECO:0000313" key="2">
    <source>
        <dbReference type="EMBL" id="USJ29645.1"/>
    </source>
</evidence>
<dbReference type="InterPro" id="IPR043502">
    <property type="entry name" value="DNA/RNA_pol_sf"/>
</dbReference>
<proteinExistence type="predicted"/>
<name>A0ABY4XGX7_9BACT</name>
<keyword evidence="3" id="KW-1185">Reference proteome</keyword>
<evidence type="ECO:0000259" key="1">
    <source>
        <dbReference type="PROSITE" id="PS50878"/>
    </source>
</evidence>
<dbReference type="EMBL" id="CP098805">
    <property type="protein sequence ID" value="USJ29645.1"/>
    <property type="molecule type" value="Genomic_DNA"/>
</dbReference>
<reference evidence="2" key="1">
    <citation type="submission" date="2022-06" db="EMBL/GenBank/DDBJ databases">
        <title>Novel species in genus Dyadobacter.</title>
        <authorList>
            <person name="Ma C."/>
        </authorList>
    </citation>
    <scope>NUCLEOTIDE SEQUENCE</scope>
    <source>
        <strain evidence="2">CY22</strain>
    </source>
</reference>